<evidence type="ECO:0000256" key="5">
    <source>
        <dbReference type="ARBA" id="ARBA00022741"/>
    </source>
</evidence>
<evidence type="ECO:0000256" key="2">
    <source>
        <dbReference type="ARBA" id="ARBA00008420"/>
    </source>
</evidence>
<dbReference type="GO" id="GO:0005737">
    <property type="term" value="C:cytoplasm"/>
    <property type="evidence" value="ECO:0007669"/>
    <property type="project" value="TreeGrafter"/>
</dbReference>
<evidence type="ECO:0000256" key="1">
    <source>
        <dbReference type="ARBA" id="ARBA00004761"/>
    </source>
</evidence>
<organism evidence="10 11">
    <name type="scientific">Pseudarthrobacter equi</name>
    <dbReference type="NCBI Taxonomy" id="728066"/>
    <lineage>
        <taxon>Bacteria</taxon>
        <taxon>Bacillati</taxon>
        <taxon>Actinomycetota</taxon>
        <taxon>Actinomycetes</taxon>
        <taxon>Micrococcales</taxon>
        <taxon>Micrococcaceae</taxon>
        <taxon>Pseudarthrobacter</taxon>
    </lineage>
</organism>
<dbReference type="Pfam" id="PF01202">
    <property type="entry name" value="SKI"/>
    <property type="match status" value="1"/>
</dbReference>
<keyword evidence="11" id="KW-1185">Reference proteome</keyword>
<keyword evidence="5" id="KW-0547">Nucleotide-binding</keyword>
<evidence type="ECO:0000313" key="10">
    <source>
        <dbReference type="EMBL" id="SDS73646.1"/>
    </source>
</evidence>
<evidence type="ECO:0000256" key="4">
    <source>
        <dbReference type="ARBA" id="ARBA00022679"/>
    </source>
</evidence>
<reference evidence="11" key="1">
    <citation type="submission" date="2016-10" db="EMBL/GenBank/DDBJ databases">
        <authorList>
            <person name="Varghese N."/>
            <person name="Submissions S."/>
        </authorList>
    </citation>
    <scope>NUCLEOTIDE SEQUENCE [LARGE SCALE GENOMIC DNA]</scope>
    <source>
        <strain evidence="11">IMMIB L-1606</strain>
    </source>
</reference>
<dbReference type="GO" id="GO:0005975">
    <property type="term" value="P:carbohydrate metabolic process"/>
    <property type="evidence" value="ECO:0007669"/>
    <property type="project" value="InterPro"/>
</dbReference>
<evidence type="ECO:0000256" key="3">
    <source>
        <dbReference type="ARBA" id="ARBA00012054"/>
    </source>
</evidence>
<feature type="region of interest" description="Disordered" evidence="9">
    <location>
        <begin position="83"/>
        <end position="105"/>
    </location>
</feature>
<dbReference type="OrthoDB" id="9795716at2"/>
<dbReference type="InterPro" id="IPR006001">
    <property type="entry name" value="Therm_gnt_kin"/>
</dbReference>
<comment type="pathway">
    <text evidence="1">Carbohydrate acid metabolism.</text>
</comment>
<dbReference type="EC" id="2.7.1.12" evidence="3"/>
<keyword evidence="4" id="KW-0808">Transferase</keyword>
<protein>
    <recommendedName>
        <fullName evidence="3">gluconokinase</fullName>
        <ecNumber evidence="3">2.7.1.12</ecNumber>
    </recommendedName>
</protein>
<dbReference type="PANTHER" id="PTHR43442">
    <property type="entry name" value="GLUCONOKINASE-RELATED"/>
    <property type="match status" value="1"/>
</dbReference>
<comment type="catalytic activity">
    <reaction evidence="8">
        <text>D-gluconate + ATP = 6-phospho-D-gluconate + ADP + H(+)</text>
        <dbReference type="Rhea" id="RHEA:19433"/>
        <dbReference type="ChEBI" id="CHEBI:15378"/>
        <dbReference type="ChEBI" id="CHEBI:18391"/>
        <dbReference type="ChEBI" id="CHEBI:30616"/>
        <dbReference type="ChEBI" id="CHEBI:58759"/>
        <dbReference type="ChEBI" id="CHEBI:456216"/>
        <dbReference type="EC" id="2.7.1.12"/>
    </reaction>
</comment>
<dbReference type="Gene3D" id="3.40.50.300">
    <property type="entry name" value="P-loop containing nucleotide triphosphate hydrolases"/>
    <property type="match status" value="1"/>
</dbReference>
<evidence type="ECO:0000256" key="7">
    <source>
        <dbReference type="ARBA" id="ARBA00022840"/>
    </source>
</evidence>
<dbReference type="GO" id="GO:0005524">
    <property type="term" value="F:ATP binding"/>
    <property type="evidence" value="ECO:0007669"/>
    <property type="project" value="UniProtKB-KW"/>
</dbReference>
<evidence type="ECO:0000313" key="11">
    <source>
        <dbReference type="Proteomes" id="UP000198751"/>
    </source>
</evidence>
<dbReference type="Proteomes" id="UP000198751">
    <property type="component" value="Chromosome I"/>
</dbReference>
<accession>A0A1H1UN70</accession>
<dbReference type="InterPro" id="IPR027417">
    <property type="entry name" value="P-loop_NTPase"/>
</dbReference>
<evidence type="ECO:0000256" key="6">
    <source>
        <dbReference type="ARBA" id="ARBA00022777"/>
    </source>
</evidence>
<proteinExistence type="inferred from homology"/>
<comment type="similarity">
    <text evidence="2">Belongs to the gluconokinase GntK/GntV family.</text>
</comment>
<dbReference type="SUPFAM" id="SSF52540">
    <property type="entry name" value="P-loop containing nucleoside triphosphate hydrolases"/>
    <property type="match status" value="1"/>
</dbReference>
<dbReference type="CDD" id="cd02021">
    <property type="entry name" value="GntK"/>
    <property type="match status" value="1"/>
</dbReference>
<dbReference type="AlphaFoldDB" id="A0A1H1UN70"/>
<sequence>MTTPVPPLVVMGVSGCGKSTVGALLAGRLGVTFLDGDDYHPAANKEKMAAGIPLTDADRGPWLARIGQLLAGQDLAGTDLAAHQPAGHKSAGQDPAGAVAGTTGSHDGGTPVAPIVACSALKRSYRDLLRAAAPDVVFVHLSGSAATIAARMEARAHEFMPRTLLESQLATLEALEPDEAYVVGDITLDPGALVDAVVLQLRSRAGSVAA</sequence>
<dbReference type="RefSeq" id="WP_091717655.1">
    <property type="nucleotide sequence ID" value="NZ_LT629779.1"/>
</dbReference>
<name>A0A1H1UN70_9MICC</name>
<evidence type="ECO:0000256" key="8">
    <source>
        <dbReference type="ARBA" id="ARBA00048090"/>
    </source>
</evidence>
<keyword evidence="6 10" id="KW-0418">Kinase</keyword>
<dbReference type="InterPro" id="IPR031322">
    <property type="entry name" value="Shikimate/glucono_kinase"/>
</dbReference>
<dbReference type="PANTHER" id="PTHR43442:SF3">
    <property type="entry name" value="GLUCONOKINASE-RELATED"/>
    <property type="match status" value="1"/>
</dbReference>
<dbReference type="EMBL" id="LT629779">
    <property type="protein sequence ID" value="SDS73646.1"/>
    <property type="molecule type" value="Genomic_DNA"/>
</dbReference>
<dbReference type="GO" id="GO:0046316">
    <property type="term" value="F:gluconokinase activity"/>
    <property type="evidence" value="ECO:0007669"/>
    <property type="project" value="UniProtKB-EC"/>
</dbReference>
<keyword evidence="7" id="KW-0067">ATP-binding</keyword>
<evidence type="ECO:0000256" key="9">
    <source>
        <dbReference type="SAM" id="MobiDB-lite"/>
    </source>
</evidence>
<gene>
    <name evidence="10" type="ORF">SAMN04489743_0731</name>
</gene>